<organism evidence="1 2">
    <name type="scientific">Streptococcus oralis</name>
    <dbReference type="NCBI Taxonomy" id="1303"/>
    <lineage>
        <taxon>Bacteria</taxon>
        <taxon>Bacillati</taxon>
        <taxon>Bacillota</taxon>
        <taxon>Bacilli</taxon>
        <taxon>Lactobacillales</taxon>
        <taxon>Streptococcaceae</taxon>
        <taxon>Streptococcus</taxon>
    </lineage>
</organism>
<name>A0A139RFA2_STROR</name>
<reference evidence="1 2" key="1">
    <citation type="submission" date="2016-01" db="EMBL/GenBank/DDBJ databases">
        <title>Highly variable Streptococcus oralis are common among viridans streptococci isolated from primates.</title>
        <authorList>
            <person name="Denapaite D."/>
            <person name="Rieger M."/>
            <person name="Koendgen S."/>
            <person name="Brueckner R."/>
            <person name="Ochigava I."/>
            <person name="Kappeler P."/>
            <person name="Maetz-Rensing K."/>
            <person name="Leendertz F."/>
            <person name="Hakenbeck R."/>
        </authorList>
    </citation>
    <scope>NUCLEOTIDE SEQUENCE [LARGE SCALE GENOMIC DNA]</scope>
    <source>
        <strain evidence="1 2">DD17</strain>
    </source>
</reference>
<dbReference type="AlphaFoldDB" id="A0A139RFA2"/>
<protein>
    <submittedName>
        <fullName evidence="1">Uncharacterized protein</fullName>
    </submittedName>
</protein>
<dbReference type="RefSeq" id="WP_164966818.1">
    <property type="nucleotide sequence ID" value="NZ_KQ970815.1"/>
</dbReference>
<evidence type="ECO:0000313" key="1">
    <source>
        <dbReference type="EMBL" id="KXU13384.1"/>
    </source>
</evidence>
<proteinExistence type="predicted"/>
<gene>
    <name evidence="1" type="ORF">SORDD17_01753</name>
</gene>
<dbReference type="PATRIC" id="fig|1303.87.peg.2096"/>
<sequence length="47" mass="5501">MEDKIIELADYFISESNTYREAKIACEKLCRQVSHEIELRALESIIV</sequence>
<accession>A0A139RFA2</accession>
<evidence type="ECO:0000313" key="2">
    <source>
        <dbReference type="Proteomes" id="UP000072989"/>
    </source>
</evidence>
<dbReference type="EMBL" id="LQZE01000369">
    <property type="protein sequence ID" value="KXU13384.1"/>
    <property type="molecule type" value="Genomic_DNA"/>
</dbReference>
<dbReference type="Proteomes" id="UP000072989">
    <property type="component" value="Unassembled WGS sequence"/>
</dbReference>
<comment type="caution">
    <text evidence="1">The sequence shown here is derived from an EMBL/GenBank/DDBJ whole genome shotgun (WGS) entry which is preliminary data.</text>
</comment>